<keyword evidence="2" id="KW-0378">Hydrolase</keyword>
<accession>A0A2H0RJH7</accession>
<protein>
    <submittedName>
        <fullName evidence="2">Glycoside hydrolase family 15</fullName>
    </submittedName>
</protein>
<dbReference type="EMBL" id="PCYL01000035">
    <property type="protein sequence ID" value="PIR46600.1"/>
    <property type="molecule type" value="Genomic_DNA"/>
</dbReference>
<sequence length="360" mass="41247">MNNFVNDAKIEKHLQNLRALQAPSGLFLASPRGVDTGYDKAWLRDNVYEALAFSATGDWDTVRRVYRAILDTLLKHEDKIKWAHEHKPSYAWQYIHARYSPETFEEFWEEWGNKQNDAIGAILFQIGNLEEFGGGFIKDDNDRRIIQRLVYYLASVEYWHDPDAGMWEENEEVHASSVGACVAGLKAIAKLPGFEVSPSLISSGVEALSKLLPRESESKFADLAQLSLIWPYRIVAPEMALQILENVTYHLEKRRGVIRYKTDRYYNKNKDGWSEEAEWCFGLSWLALCYNALSEREKAEHYLARAGDVATPDEKIPELYFSNSDKPNENIPLGWAESMYVVALQSISPPHLSEASRKPH</sequence>
<reference evidence="2 3" key="1">
    <citation type="submission" date="2017-09" db="EMBL/GenBank/DDBJ databases">
        <title>Depth-based differentiation of microbial function through sediment-hosted aquifers and enrichment of novel symbionts in the deep terrestrial subsurface.</title>
        <authorList>
            <person name="Probst A.J."/>
            <person name="Ladd B."/>
            <person name="Jarett J.K."/>
            <person name="Geller-Mcgrath D.E."/>
            <person name="Sieber C.M."/>
            <person name="Emerson J.B."/>
            <person name="Anantharaman K."/>
            <person name="Thomas B.C."/>
            <person name="Malmstrom R."/>
            <person name="Stieglmeier M."/>
            <person name="Klingl A."/>
            <person name="Woyke T."/>
            <person name="Ryan C.M."/>
            <person name="Banfield J.F."/>
        </authorList>
    </citation>
    <scope>NUCLEOTIDE SEQUENCE [LARGE SCALE GENOMIC DNA]</scope>
    <source>
        <strain evidence="2">CG10_big_fil_rev_8_21_14_0_10_45_14</strain>
    </source>
</reference>
<evidence type="ECO:0000313" key="3">
    <source>
        <dbReference type="Proteomes" id="UP000230833"/>
    </source>
</evidence>
<dbReference type="GO" id="GO:0004553">
    <property type="term" value="F:hydrolase activity, hydrolyzing O-glycosyl compounds"/>
    <property type="evidence" value="ECO:0007669"/>
    <property type="project" value="TreeGrafter"/>
</dbReference>
<feature type="domain" description="GH15-like" evidence="1">
    <location>
        <begin position="19"/>
        <end position="272"/>
    </location>
</feature>
<dbReference type="AlphaFoldDB" id="A0A2H0RJH7"/>
<comment type="caution">
    <text evidence="2">The sequence shown here is derived from an EMBL/GenBank/DDBJ whole genome shotgun (WGS) entry which is preliminary data.</text>
</comment>
<dbReference type="InterPro" id="IPR011613">
    <property type="entry name" value="GH15-like"/>
</dbReference>
<dbReference type="PANTHER" id="PTHR31616">
    <property type="entry name" value="TREHALASE"/>
    <property type="match status" value="1"/>
</dbReference>
<dbReference type="PANTHER" id="PTHR31616:SF0">
    <property type="entry name" value="GLUCAN 1,4-ALPHA-GLUCOSIDASE"/>
    <property type="match status" value="1"/>
</dbReference>
<dbReference type="SUPFAM" id="SSF48208">
    <property type="entry name" value="Six-hairpin glycosidases"/>
    <property type="match status" value="1"/>
</dbReference>
<organism evidence="2 3">
    <name type="scientific">Candidatus Vogelbacteria bacterium CG10_big_fil_rev_8_21_14_0_10_45_14</name>
    <dbReference type="NCBI Taxonomy" id="1975042"/>
    <lineage>
        <taxon>Bacteria</taxon>
        <taxon>Candidatus Vogeliibacteriota</taxon>
    </lineage>
</organism>
<evidence type="ECO:0000313" key="2">
    <source>
        <dbReference type="EMBL" id="PIR46600.1"/>
    </source>
</evidence>
<dbReference type="GO" id="GO:0005975">
    <property type="term" value="P:carbohydrate metabolic process"/>
    <property type="evidence" value="ECO:0007669"/>
    <property type="project" value="InterPro"/>
</dbReference>
<dbReference type="Pfam" id="PF00723">
    <property type="entry name" value="Glyco_hydro_15"/>
    <property type="match status" value="1"/>
</dbReference>
<dbReference type="InterPro" id="IPR012341">
    <property type="entry name" value="6hp_glycosidase-like_sf"/>
</dbReference>
<dbReference type="Proteomes" id="UP000230833">
    <property type="component" value="Unassembled WGS sequence"/>
</dbReference>
<evidence type="ECO:0000259" key="1">
    <source>
        <dbReference type="Pfam" id="PF00723"/>
    </source>
</evidence>
<dbReference type="InterPro" id="IPR008928">
    <property type="entry name" value="6-hairpin_glycosidase_sf"/>
</dbReference>
<proteinExistence type="predicted"/>
<name>A0A2H0RJH7_9BACT</name>
<dbReference type="Gene3D" id="1.50.10.10">
    <property type="match status" value="2"/>
</dbReference>
<gene>
    <name evidence="2" type="ORF">COV07_03380</name>
</gene>